<proteinExistence type="predicted"/>
<gene>
    <name evidence="1" type="ORF">Patl1_12533</name>
</gene>
<reference evidence="2" key="1">
    <citation type="journal article" date="2023" name="G3 (Bethesda)">
        <title>Genome assembly and association tests identify interacting loci associated with vigor, precocity, and sex in interspecific pistachio rootstocks.</title>
        <authorList>
            <person name="Palmer W."/>
            <person name="Jacygrad E."/>
            <person name="Sagayaradj S."/>
            <person name="Cavanaugh K."/>
            <person name="Han R."/>
            <person name="Bertier L."/>
            <person name="Beede B."/>
            <person name="Kafkas S."/>
            <person name="Golino D."/>
            <person name="Preece J."/>
            <person name="Michelmore R."/>
        </authorList>
    </citation>
    <scope>NUCLEOTIDE SEQUENCE [LARGE SCALE GENOMIC DNA]</scope>
</reference>
<sequence>MYNDCASLSLKNKIKSSICCFRIPPDQLESLEYHQPRTPRSPRSPYAWLKSQSLELLEPKDWRRGLFGRVCTTAKSRKPYNSADFSYDPMSYSLNFEDDRTRDDEPMCSFSSRLPTSPERSSMPREIIAYV</sequence>
<dbReference type="EMBL" id="CM047904">
    <property type="protein sequence ID" value="KAJ0090247.1"/>
    <property type="molecule type" value="Genomic_DNA"/>
</dbReference>
<protein>
    <submittedName>
        <fullName evidence="1">Uncharacterized protein</fullName>
    </submittedName>
</protein>
<comment type="caution">
    <text evidence="1">The sequence shown here is derived from an EMBL/GenBank/DDBJ whole genome shotgun (WGS) entry which is preliminary data.</text>
</comment>
<accession>A0ACC1AUA6</accession>
<keyword evidence="2" id="KW-1185">Reference proteome</keyword>
<dbReference type="Proteomes" id="UP001164250">
    <property type="component" value="Chromosome 8"/>
</dbReference>
<evidence type="ECO:0000313" key="1">
    <source>
        <dbReference type="EMBL" id="KAJ0090247.1"/>
    </source>
</evidence>
<organism evidence="1 2">
    <name type="scientific">Pistacia atlantica</name>
    <dbReference type="NCBI Taxonomy" id="434234"/>
    <lineage>
        <taxon>Eukaryota</taxon>
        <taxon>Viridiplantae</taxon>
        <taxon>Streptophyta</taxon>
        <taxon>Embryophyta</taxon>
        <taxon>Tracheophyta</taxon>
        <taxon>Spermatophyta</taxon>
        <taxon>Magnoliopsida</taxon>
        <taxon>eudicotyledons</taxon>
        <taxon>Gunneridae</taxon>
        <taxon>Pentapetalae</taxon>
        <taxon>rosids</taxon>
        <taxon>malvids</taxon>
        <taxon>Sapindales</taxon>
        <taxon>Anacardiaceae</taxon>
        <taxon>Pistacia</taxon>
    </lineage>
</organism>
<name>A0ACC1AUA6_9ROSI</name>
<evidence type="ECO:0000313" key="2">
    <source>
        <dbReference type="Proteomes" id="UP001164250"/>
    </source>
</evidence>